<feature type="non-terminal residue" evidence="7">
    <location>
        <position position="197"/>
    </location>
</feature>
<dbReference type="RefSeq" id="WP_176213237.1">
    <property type="nucleotide sequence ID" value="NZ_FWWY01000001.1"/>
</dbReference>
<keyword evidence="4 6" id="KW-0238">DNA-binding</keyword>
<dbReference type="GO" id="GO:0003677">
    <property type="term" value="F:DNA binding"/>
    <property type="evidence" value="ECO:0007669"/>
    <property type="project" value="UniProtKB-UniRule"/>
</dbReference>
<sequence length="197" mass="21812">MTTSIKKKSLPEQSVTVPWVDILQDAEDGLLALSIRVGLQVLQQMMAAEVEQLAGPKGRHDPQRQAVRHGTEVGSVFLGDRKISVPHPRVRAADGSEEIPLDTYHQFQDPTLATQAVLERMLYGLVSRRFIQATQQALDRFLQRRLDDRTWVVVMIDGLRVADHLVVGALGIDADGHKRVLGLVEGATENHTVVMAL</sequence>
<dbReference type="PANTHER" id="PTHR33217">
    <property type="entry name" value="TRANSPOSASE FOR INSERTION SEQUENCE ELEMENT IS1081"/>
    <property type="match status" value="1"/>
</dbReference>
<dbReference type="Proteomes" id="UP000192660">
    <property type="component" value="Unassembled WGS sequence"/>
</dbReference>
<dbReference type="PANTHER" id="PTHR33217:SF7">
    <property type="entry name" value="TRANSPOSASE FOR INSERTION SEQUENCE ELEMENT IS1081"/>
    <property type="match status" value="1"/>
</dbReference>
<comment type="function">
    <text evidence="1 6">Required for the transposition of the insertion element.</text>
</comment>
<keyword evidence="5 6" id="KW-0233">DNA recombination</keyword>
<evidence type="ECO:0000313" key="8">
    <source>
        <dbReference type="Proteomes" id="UP000192660"/>
    </source>
</evidence>
<keyword evidence="6" id="KW-0814">Transposable element</keyword>
<organism evidence="7 8">
    <name type="scientific">Sulfobacillus thermosulfidooxidans (strain DSM 9293 / VKM B-1269 / AT-1)</name>
    <dbReference type="NCBI Taxonomy" id="929705"/>
    <lineage>
        <taxon>Bacteria</taxon>
        <taxon>Bacillati</taxon>
        <taxon>Bacillota</taxon>
        <taxon>Clostridia</taxon>
        <taxon>Eubacteriales</taxon>
        <taxon>Clostridiales Family XVII. Incertae Sedis</taxon>
        <taxon>Sulfobacillus</taxon>
    </lineage>
</organism>
<evidence type="ECO:0000256" key="5">
    <source>
        <dbReference type="ARBA" id="ARBA00023172"/>
    </source>
</evidence>
<keyword evidence="3 6" id="KW-0815">Transposition</keyword>
<protein>
    <recommendedName>
        <fullName evidence="6">Mutator family transposase</fullName>
    </recommendedName>
</protein>
<accession>A0A1W1WGQ8</accession>
<evidence type="ECO:0000256" key="3">
    <source>
        <dbReference type="ARBA" id="ARBA00022578"/>
    </source>
</evidence>
<evidence type="ECO:0000313" key="7">
    <source>
        <dbReference type="EMBL" id="SMC05372.1"/>
    </source>
</evidence>
<name>A0A1W1WGQ8_SULTA</name>
<evidence type="ECO:0000256" key="1">
    <source>
        <dbReference type="ARBA" id="ARBA00002190"/>
    </source>
</evidence>
<dbReference type="AlphaFoldDB" id="A0A1W1WGQ8"/>
<evidence type="ECO:0000256" key="4">
    <source>
        <dbReference type="ARBA" id="ARBA00023125"/>
    </source>
</evidence>
<dbReference type="Pfam" id="PF00872">
    <property type="entry name" value="Transposase_mut"/>
    <property type="match status" value="1"/>
</dbReference>
<reference evidence="8" key="1">
    <citation type="submission" date="2017-04" db="EMBL/GenBank/DDBJ databases">
        <authorList>
            <person name="Varghese N."/>
            <person name="Submissions S."/>
        </authorList>
    </citation>
    <scope>NUCLEOTIDE SEQUENCE [LARGE SCALE GENOMIC DNA]</scope>
    <source>
        <strain evidence="8">DSM 9293</strain>
    </source>
</reference>
<comment type="similarity">
    <text evidence="2 6">Belongs to the transposase mutator family.</text>
</comment>
<proteinExistence type="inferred from homology"/>
<evidence type="ECO:0000256" key="6">
    <source>
        <dbReference type="RuleBase" id="RU365089"/>
    </source>
</evidence>
<dbReference type="InterPro" id="IPR001207">
    <property type="entry name" value="Transposase_mutator"/>
</dbReference>
<keyword evidence="8" id="KW-1185">Reference proteome</keyword>
<gene>
    <name evidence="7" type="ORF">SAMN00768000_2202</name>
</gene>
<dbReference type="GO" id="GO:0004803">
    <property type="term" value="F:transposase activity"/>
    <property type="evidence" value="ECO:0007669"/>
    <property type="project" value="UniProtKB-UniRule"/>
</dbReference>
<evidence type="ECO:0000256" key="2">
    <source>
        <dbReference type="ARBA" id="ARBA00010961"/>
    </source>
</evidence>
<dbReference type="GO" id="GO:0006313">
    <property type="term" value="P:DNA transposition"/>
    <property type="evidence" value="ECO:0007669"/>
    <property type="project" value="UniProtKB-UniRule"/>
</dbReference>
<dbReference type="EMBL" id="FWWY01000001">
    <property type="protein sequence ID" value="SMC05372.1"/>
    <property type="molecule type" value="Genomic_DNA"/>
</dbReference>